<evidence type="ECO:0000313" key="2">
    <source>
        <dbReference type="Proteomes" id="UP000784294"/>
    </source>
</evidence>
<accession>A0A3S5BUG1</accession>
<proteinExistence type="predicted"/>
<comment type="caution">
    <text evidence="1">The sequence shown here is derived from an EMBL/GenBank/DDBJ whole genome shotgun (WGS) entry which is preliminary data.</text>
</comment>
<dbReference type="EMBL" id="CAAALY010039284">
    <property type="protein sequence ID" value="VEL18912.1"/>
    <property type="molecule type" value="Genomic_DNA"/>
</dbReference>
<name>A0A3S5BUG1_9PLAT</name>
<dbReference type="Proteomes" id="UP000784294">
    <property type="component" value="Unassembled WGS sequence"/>
</dbReference>
<keyword evidence="2" id="KW-1185">Reference proteome</keyword>
<reference evidence="1" key="1">
    <citation type="submission" date="2018-11" db="EMBL/GenBank/DDBJ databases">
        <authorList>
            <consortium name="Pathogen Informatics"/>
        </authorList>
    </citation>
    <scope>NUCLEOTIDE SEQUENCE</scope>
</reference>
<evidence type="ECO:0000313" key="1">
    <source>
        <dbReference type="EMBL" id="VEL18912.1"/>
    </source>
</evidence>
<dbReference type="AlphaFoldDB" id="A0A3S5BUG1"/>
<sequence length="61" mass="7026">MVSRTCHQTVQFESSLPSRRYEIAEPLQIWGMPSIMRLSARGETVMGYVLPIWARWASSRA</sequence>
<organism evidence="1 2">
    <name type="scientific">Protopolystoma xenopodis</name>
    <dbReference type="NCBI Taxonomy" id="117903"/>
    <lineage>
        <taxon>Eukaryota</taxon>
        <taxon>Metazoa</taxon>
        <taxon>Spiralia</taxon>
        <taxon>Lophotrochozoa</taxon>
        <taxon>Platyhelminthes</taxon>
        <taxon>Monogenea</taxon>
        <taxon>Polyopisthocotylea</taxon>
        <taxon>Polystomatidea</taxon>
        <taxon>Polystomatidae</taxon>
        <taxon>Protopolystoma</taxon>
    </lineage>
</organism>
<gene>
    <name evidence="1" type="ORF">PXEA_LOCUS12352</name>
</gene>
<protein>
    <submittedName>
        <fullName evidence="1">Uncharacterized protein</fullName>
    </submittedName>
</protein>